<dbReference type="Gene3D" id="3.40.30.10">
    <property type="entry name" value="Glutaredoxin"/>
    <property type="match status" value="1"/>
</dbReference>
<name>A0A5C5UME2_9CORY</name>
<dbReference type="Pfam" id="PF22234">
    <property type="entry name" value="Rv2466c-like"/>
    <property type="match status" value="1"/>
</dbReference>
<dbReference type="Proteomes" id="UP000320791">
    <property type="component" value="Unassembled WGS sequence"/>
</dbReference>
<keyword evidence="2" id="KW-1185">Reference proteome</keyword>
<dbReference type="InterPro" id="IPR053977">
    <property type="entry name" value="Rv2466c-like"/>
</dbReference>
<proteinExistence type="predicted"/>
<sequence>MTTNVTFWFDATCPYCWITSRWIKEVEKVRDVTVEWRPMSLSVLNHGRDLPGDYQRMMEAAWAPARVSAAVAVNDGLDVLDKFYTELGTRIHNGGVAPKFSKSGYQETLIAALEACGLPAERFDAAYTTTFDGQLRSYHNEAMDAVGDNVGTPVVKVGDVAFFGPVLTRIPRGEDAGKIFDAAVQLAAYPHFFEIKRTRNEEYKFD</sequence>
<dbReference type="RefSeq" id="WP_146324130.1">
    <property type="nucleotide sequence ID" value="NZ_BAABLR010000074.1"/>
</dbReference>
<accession>A0A5C5UME2</accession>
<gene>
    <name evidence="1" type="ORF">FRX94_05510</name>
</gene>
<evidence type="ECO:0000313" key="1">
    <source>
        <dbReference type="EMBL" id="TWT26515.1"/>
    </source>
</evidence>
<dbReference type="OrthoDB" id="4125991at2"/>
<protein>
    <submittedName>
        <fullName evidence="1">DsbA family protein</fullName>
    </submittedName>
</protein>
<dbReference type="SUPFAM" id="SSF52833">
    <property type="entry name" value="Thioredoxin-like"/>
    <property type="match status" value="1"/>
</dbReference>
<dbReference type="CDD" id="cd02972">
    <property type="entry name" value="DsbA_family"/>
    <property type="match status" value="1"/>
</dbReference>
<evidence type="ECO:0000313" key="2">
    <source>
        <dbReference type="Proteomes" id="UP000320791"/>
    </source>
</evidence>
<comment type="caution">
    <text evidence="1">The sequence shown here is derived from an EMBL/GenBank/DDBJ whole genome shotgun (WGS) entry which is preliminary data.</text>
</comment>
<dbReference type="InterPro" id="IPR036249">
    <property type="entry name" value="Thioredoxin-like_sf"/>
</dbReference>
<dbReference type="EMBL" id="VOHM01000009">
    <property type="protein sequence ID" value="TWT26515.1"/>
    <property type="molecule type" value="Genomic_DNA"/>
</dbReference>
<reference evidence="1 2" key="1">
    <citation type="submission" date="2019-08" db="EMBL/GenBank/DDBJ databases">
        <authorList>
            <person name="Lei W."/>
        </authorList>
    </citation>
    <scope>NUCLEOTIDE SEQUENCE [LARGE SCALE GENOMIC DNA]</scope>
    <source>
        <strain evidence="1 2">CCUG 58627</strain>
    </source>
</reference>
<dbReference type="AlphaFoldDB" id="A0A5C5UME2"/>
<organism evidence="1 2">
    <name type="scientific">Corynebacterium canis</name>
    <dbReference type="NCBI Taxonomy" id="679663"/>
    <lineage>
        <taxon>Bacteria</taxon>
        <taxon>Bacillati</taxon>
        <taxon>Actinomycetota</taxon>
        <taxon>Actinomycetes</taxon>
        <taxon>Mycobacteriales</taxon>
        <taxon>Corynebacteriaceae</taxon>
        <taxon>Corynebacterium</taxon>
    </lineage>
</organism>